<sequence length="161" mass="18767">MDENGVVPAEIAPSEEELARIINQNAELIRELEKRNDRMERLLMDNAKLVQDKERVDSEAFTWRKRSRNVMIAAICLVIFWQQKRAQLELEMEETKRKSVLTTLLSISLAVAVIVWFFVTARRKNDHDSQNGPSFHDNQAILRDAVQLHDQVIQTNEVNER</sequence>
<protein>
    <submittedName>
        <fullName evidence="3">Uncharacterized protein</fullName>
    </submittedName>
</protein>
<keyword evidence="2" id="KW-0472">Membrane</keyword>
<evidence type="ECO:0000256" key="2">
    <source>
        <dbReference type="SAM" id="Phobius"/>
    </source>
</evidence>
<dbReference type="EMBL" id="BTSY01000003">
    <property type="protein sequence ID" value="GMT19805.1"/>
    <property type="molecule type" value="Genomic_DNA"/>
</dbReference>
<feature type="coiled-coil region" evidence="1">
    <location>
        <begin position="18"/>
        <end position="49"/>
    </location>
</feature>
<gene>
    <name evidence="3" type="ORF">PFISCL1PPCAC_11102</name>
</gene>
<evidence type="ECO:0000313" key="4">
    <source>
        <dbReference type="Proteomes" id="UP001432322"/>
    </source>
</evidence>
<dbReference type="AlphaFoldDB" id="A0AAV5VJF8"/>
<keyword evidence="1" id="KW-0175">Coiled coil</keyword>
<keyword evidence="4" id="KW-1185">Reference proteome</keyword>
<reference evidence="3" key="1">
    <citation type="submission" date="2023-10" db="EMBL/GenBank/DDBJ databases">
        <title>Genome assembly of Pristionchus species.</title>
        <authorList>
            <person name="Yoshida K."/>
            <person name="Sommer R.J."/>
        </authorList>
    </citation>
    <scope>NUCLEOTIDE SEQUENCE</scope>
    <source>
        <strain evidence="3">RS5133</strain>
    </source>
</reference>
<name>A0AAV5VJF8_9BILA</name>
<organism evidence="3 4">
    <name type="scientific">Pristionchus fissidentatus</name>
    <dbReference type="NCBI Taxonomy" id="1538716"/>
    <lineage>
        <taxon>Eukaryota</taxon>
        <taxon>Metazoa</taxon>
        <taxon>Ecdysozoa</taxon>
        <taxon>Nematoda</taxon>
        <taxon>Chromadorea</taxon>
        <taxon>Rhabditida</taxon>
        <taxon>Rhabditina</taxon>
        <taxon>Diplogasteromorpha</taxon>
        <taxon>Diplogasteroidea</taxon>
        <taxon>Neodiplogasteridae</taxon>
        <taxon>Pristionchus</taxon>
    </lineage>
</organism>
<comment type="caution">
    <text evidence="3">The sequence shown here is derived from an EMBL/GenBank/DDBJ whole genome shotgun (WGS) entry which is preliminary data.</text>
</comment>
<accession>A0AAV5VJF8</accession>
<dbReference type="Proteomes" id="UP001432322">
    <property type="component" value="Unassembled WGS sequence"/>
</dbReference>
<keyword evidence="2" id="KW-1133">Transmembrane helix</keyword>
<feature type="non-terminal residue" evidence="3">
    <location>
        <position position="161"/>
    </location>
</feature>
<evidence type="ECO:0000256" key="1">
    <source>
        <dbReference type="SAM" id="Coils"/>
    </source>
</evidence>
<keyword evidence="2" id="KW-0812">Transmembrane</keyword>
<proteinExistence type="predicted"/>
<feature type="transmembrane region" description="Helical" evidence="2">
    <location>
        <begin position="100"/>
        <end position="119"/>
    </location>
</feature>
<evidence type="ECO:0000313" key="3">
    <source>
        <dbReference type="EMBL" id="GMT19805.1"/>
    </source>
</evidence>